<evidence type="ECO:0000313" key="3">
    <source>
        <dbReference type="EMBL" id="QOS69680.1"/>
    </source>
</evidence>
<reference evidence="3 4" key="1">
    <citation type="submission" date="2020-10" db="EMBL/GenBank/DDBJ databases">
        <title>Eggerthella sp. nov., isolated from human feces.</title>
        <authorList>
            <person name="Yajun G."/>
        </authorList>
    </citation>
    <scope>NUCLEOTIDE SEQUENCE [LARGE SCALE GENOMIC DNA]</scope>
    <source>
        <strain evidence="3 4">HF-1101</strain>
    </source>
</reference>
<organism evidence="3 4">
    <name type="scientific">Eggerthella guodeyinii</name>
    <dbReference type="NCBI Taxonomy" id="2690837"/>
    <lineage>
        <taxon>Bacteria</taxon>
        <taxon>Bacillati</taxon>
        <taxon>Actinomycetota</taxon>
        <taxon>Coriobacteriia</taxon>
        <taxon>Eggerthellales</taxon>
        <taxon>Eggerthellaceae</taxon>
        <taxon>Eggerthella</taxon>
    </lineage>
</organism>
<dbReference type="AlphaFoldDB" id="A0A6L7IQH8"/>
<feature type="region of interest" description="Disordered" evidence="1">
    <location>
        <begin position="135"/>
        <end position="155"/>
    </location>
</feature>
<dbReference type="EMBL" id="CP063310">
    <property type="protein sequence ID" value="QOS69680.1"/>
    <property type="molecule type" value="Genomic_DNA"/>
</dbReference>
<dbReference type="Proteomes" id="UP000478463">
    <property type="component" value="Chromosome"/>
</dbReference>
<feature type="compositionally biased region" description="Low complexity" evidence="1">
    <location>
        <begin position="139"/>
        <end position="152"/>
    </location>
</feature>
<evidence type="ECO:0000256" key="2">
    <source>
        <dbReference type="SAM" id="SignalP"/>
    </source>
</evidence>
<gene>
    <name evidence="3" type="ORF">GS424_007545</name>
</gene>
<sequence>MKATREYRAARLGALACALVLALAAAGCAPQGAGEDAANGAPATNDTAVEGAYQAFDPAVEAEHTNGKAIEGSEEEELQQERIAGGSVGAVTSQNLEPLEGIVDASDGDYVPNFGMVGEPPAMGHGNNGSDCLSCHDGSSSAAQQPSSHAGQNLANEECAACHAER</sequence>
<protein>
    <submittedName>
        <fullName evidence="3">Uncharacterized protein</fullName>
    </submittedName>
</protein>
<name>A0A6L7IQH8_9ACTN</name>
<keyword evidence="2" id="KW-0732">Signal</keyword>
<dbReference type="RefSeq" id="WP_160941718.1">
    <property type="nucleotide sequence ID" value="NZ_CP063310.1"/>
</dbReference>
<proteinExistence type="predicted"/>
<dbReference type="KEGG" id="egd:GS424_007545"/>
<dbReference type="InterPro" id="IPR036280">
    <property type="entry name" value="Multihaem_cyt_sf"/>
</dbReference>
<feature type="chain" id="PRO_5038756466" evidence="2">
    <location>
        <begin position="34"/>
        <end position="166"/>
    </location>
</feature>
<dbReference type="PROSITE" id="PS51257">
    <property type="entry name" value="PROKAR_LIPOPROTEIN"/>
    <property type="match status" value="1"/>
</dbReference>
<accession>A0A6L7IQH8</accession>
<evidence type="ECO:0000256" key="1">
    <source>
        <dbReference type="SAM" id="MobiDB-lite"/>
    </source>
</evidence>
<evidence type="ECO:0000313" key="4">
    <source>
        <dbReference type="Proteomes" id="UP000478463"/>
    </source>
</evidence>
<feature type="signal peptide" evidence="2">
    <location>
        <begin position="1"/>
        <end position="33"/>
    </location>
</feature>
<dbReference type="SUPFAM" id="SSF48695">
    <property type="entry name" value="Multiheme cytochromes"/>
    <property type="match status" value="1"/>
</dbReference>